<protein>
    <submittedName>
        <fullName evidence="2">Uncharacterized protein</fullName>
    </submittedName>
</protein>
<name>Q0RXM0_RHOJR</name>
<gene>
    <name evidence="2" type="ordered locus">RHA1_ro08922</name>
</gene>
<reference evidence="3" key="1">
    <citation type="journal article" date="2006" name="Proc. Natl. Acad. Sci. U.S.A.">
        <title>The complete genome of Rhodococcus sp. RHA1 provides insights into a catabolic powerhouse.</title>
        <authorList>
            <person name="McLeod M.P."/>
            <person name="Warren R.L."/>
            <person name="Hsiao W.W.L."/>
            <person name="Araki N."/>
            <person name="Myhre M."/>
            <person name="Fernandes C."/>
            <person name="Miyazawa D."/>
            <person name="Wong W."/>
            <person name="Lillquist A.L."/>
            <person name="Wang D."/>
            <person name="Dosanjh M."/>
            <person name="Hara H."/>
            <person name="Petrescu A."/>
            <person name="Morin R.D."/>
            <person name="Yang G."/>
            <person name="Stott J.M."/>
            <person name="Schein J.E."/>
            <person name="Shin H."/>
            <person name="Smailus D."/>
            <person name="Siddiqui A.S."/>
            <person name="Marra M.A."/>
            <person name="Jones S.J.M."/>
            <person name="Holt R."/>
            <person name="Brinkman F.S.L."/>
            <person name="Miyauchi K."/>
            <person name="Fukuda M."/>
            <person name="Davies J.E."/>
            <person name="Mohn W.W."/>
            <person name="Eltis L.D."/>
        </authorList>
    </citation>
    <scope>NUCLEOTIDE SEQUENCE [LARGE SCALE GENOMIC DNA]</scope>
    <source>
        <strain evidence="3">RHA1</strain>
    </source>
</reference>
<geneLocation type="plasmid" evidence="2 3">
    <name>pRHL1</name>
</geneLocation>
<evidence type="ECO:0000313" key="3">
    <source>
        <dbReference type="Proteomes" id="UP000008710"/>
    </source>
</evidence>
<accession>Q0RXM0</accession>
<feature type="region of interest" description="Disordered" evidence="1">
    <location>
        <begin position="78"/>
        <end position="109"/>
    </location>
</feature>
<dbReference type="AlphaFoldDB" id="Q0RXM0"/>
<sequence>MDDPVLDRSGRDFCEIADQVTDLEGDRAGIAARADEATARLPSTDSVWYLAPVGVGLPCKAGSWRAVLEPGLKAAKNQRDAADLETSFPSKTVADLDEDERSRPDRRLW</sequence>
<dbReference type="HOGENOM" id="CLU_2181891_0_0_11"/>
<dbReference type="EMBL" id="CP000432">
    <property type="protein sequence ID" value="ABG99966.1"/>
    <property type="molecule type" value="Genomic_DNA"/>
</dbReference>
<dbReference type="Proteomes" id="UP000008710">
    <property type="component" value="Plasmid pRHL1"/>
</dbReference>
<evidence type="ECO:0000313" key="2">
    <source>
        <dbReference type="EMBL" id="ABG99966.1"/>
    </source>
</evidence>
<organism evidence="2 3">
    <name type="scientific">Rhodococcus jostii (strain RHA1)</name>
    <dbReference type="NCBI Taxonomy" id="101510"/>
    <lineage>
        <taxon>Bacteria</taxon>
        <taxon>Bacillati</taxon>
        <taxon>Actinomycetota</taxon>
        <taxon>Actinomycetes</taxon>
        <taxon>Mycobacteriales</taxon>
        <taxon>Nocardiaceae</taxon>
        <taxon>Rhodococcus</taxon>
    </lineage>
</organism>
<proteinExistence type="predicted"/>
<feature type="compositionally biased region" description="Basic and acidic residues" evidence="1">
    <location>
        <begin position="100"/>
        <end position="109"/>
    </location>
</feature>
<dbReference type="KEGG" id="rha:RHA1_ro08922"/>
<keyword evidence="2" id="KW-0614">Plasmid</keyword>
<evidence type="ECO:0000256" key="1">
    <source>
        <dbReference type="SAM" id="MobiDB-lite"/>
    </source>
</evidence>